<evidence type="ECO:0008006" key="4">
    <source>
        <dbReference type="Google" id="ProtNLM"/>
    </source>
</evidence>
<protein>
    <recommendedName>
        <fullName evidence="4">Transposase domain-containing protein</fullName>
    </recommendedName>
</protein>
<reference evidence="2 3" key="1">
    <citation type="submission" date="2021-05" db="EMBL/GenBank/DDBJ databases">
        <authorList>
            <person name="Zahm M."/>
            <person name="Klopp C."/>
            <person name="Cabau C."/>
            <person name="Kuhl H."/>
            <person name="Suciu R."/>
            <person name="Ciorpac M."/>
            <person name="Holostenco D."/>
            <person name="Gessner J."/>
            <person name="Wuertz S."/>
            <person name="Hohne C."/>
            <person name="Stock M."/>
            <person name="Gislard M."/>
            <person name="Lluch J."/>
            <person name="Milhes M."/>
            <person name="Lampietro C."/>
            <person name="Lopez Roques C."/>
            <person name="Donnadieu C."/>
            <person name="Du K."/>
            <person name="Schartl M."/>
            <person name="Guiguen Y."/>
        </authorList>
    </citation>
    <scope>NUCLEOTIDE SEQUENCE [LARGE SCALE GENOMIC DNA]</scope>
    <source>
        <strain evidence="2">Hh-F2</strain>
        <tissue evidence="2">Blood</tissue>
    </source>
</reference>
<comment type="caution">
    <text evidence="2">The sequence shown here is derived from an EMBL/GenBank/DDBJ whole genome shotgun (WGS) entry which is preliminary data.</text>
</comment>
<evidence type="ECO:0000313" key="3">
    <source>
        <dbReference type="Proteomes" id="UP001369086"/>
    </source>
</evidence>
<gene>
    <name evidence="2" type="ORF">HHUSO_G2484</name>
</gene>
<dbReference type="PANTHER" id="PTHR33053:SF24">
    <property type="entry name" value="TRANSPOSASE DOMAIN-CONTAINING PROTEIN"/>
    <property type="match status" value="1"/>
</dbReference>
<feature type="region of interest" description="Disordered" evidence="1">
    <location>
        <begin position="28"/>
        <end position="47"/>
    </location>
</feature>
<sequence length="624" mass="70596">EHNEQNTSDSESQDVMMQFEMNGDLIVSNDSADFESEDTMSGSDREDEKACSLRGELKDWAVGSNIPMCHINSLLGILRRFFPSLPKDARTLMATSTSYNLETVAGGTYHHFGVAQGILSQLASNMELASNNCVTLQINIDGIPLFKSSNVQFWPILGLLEEDKNKNPFIIGLFVGKSKPKDANSYLKYFVDEMKHIQNEGMSFDGKLVKVTISNFVCDAPARPFVKSVKNHNGYSGCEKCVQNGVWESNRMTFPEVGAAPRTDVMFDEMVDEDHHMGDCSLRKLKIGMVSQFPLDFMHLVCLGVMRRLLLLWIKGPLPTRTGGQHVKLISESIVNFVSFLPREFARKGRSLAEIDRWKATEFRTFLLYTGPVALKGKIPDALYYHFLMLHVGITILCSPLLCTQYCDYAEELLVLFVQQFASVYGNIVVYNIHGLVHLANDVRKFGPLQNFSAFPFENYLQIIKRMIRKPKYPLQQVIRRLSEKKCAGQSKQLKRGCKKEHFSGPLPANILPCFRQFKELHMDTFMISVNTGDNAILVDQNIFLVKNIIVVDDVTSLVCQKFSVKVPFFQYPVDSLKINIAFVKDPQHYIVHLPVPDISAKVVLLPYNDGFVAFPLNHTLEIM</sequence>
<feature type="non-terminal residue" evidence="2">
    <location>
        <position position="1"/>
    </location>
</feature>
<evidence type="ECO:0000256" key="1">
    <source>
        <dbReference type="SAM" id="MobiDB-lite"/>
    </source>
</evidence>
<evidence type="ECO:0000313" key="2">
    <source>
        <dbReference type="EMBL" id="KAK6493020.1"/>
    </source>
</evidence>
<name>A0ABR1A7F4_HUSHU</name>
<organism evidence="2 3">
    <name type="scientific">Huso huso</name>
    <name type="common">Beluga</name>
    <name type="synonym">Acipenser huso</name>
    <dbReference type="NCBI Taxonomy" id="61971"/>
    <lineage>
        <taxon>Eukaryota</taxon>
        <taxon>Metazoa</taxon>
        <taxon>Chordata</taxon>
        <taxon>Craniata</taxon>
        <taxon>Vertebrata</taxon>
        <taxon>Euteleostomi</taxon>
        <taxon>Actinopterygii</taxon>
        <taxon>Chondrostei</taxon>
        <taxon>Acipenseriformes</taxon>
        <taxon>Acipenseridae</taxon>
        <taxon>Huso</taxon>
    </lineage>
</organism>
<proteinExistence type="predicted"/>
<dbReference type="PANTHER" id="PTHR33053">
    <property type="entry name" value="PROTEIN, PUTATIVE-RELATED"/>
    <property type="match status" value="1"/>
</dbReference>
<dbReference type="EMBL" id="JAHFZB010000002">
    <property type="protein sequence ID" value="KAK6493020.1"/>
    <property type="molecule type" value="Genomic_DNA"/>
</dbReference>
<keyword evidence="3" id="KW-1185">Reference proteome</keyword>
<accession>A0ABR1A7F4</accession>
<dbReference type="Proteomes" id="UP001369086">
    <property type="component" value="Unassembled WGS sequence"/>
</dbReference>